<proteinExistence type="predicted"/>
<dbReference type="PROSITE" id="PS50995">
    <property type="entry name" value="HTH_MARR_2"/>
    <property type="match status" value="1"/>
</dbReference>
<keyword evidence="3" id="KW-1185">Reference proteome</keyword>
<evidence type="ECO:0000313" key="2">
    <source>
        <dbReference type="EMBL" id="GAA1254270.1"/>
    </source>
</evidence>
<dbReference type="InterPro" id="IPR036390">
    <property type="entry name" value="WH_DNA-bd_sf"/>
</dbReference>
<gene>
    <name evidence="2" type="ORF">GCM10009665_51140</name>
</gene>
<evidence type="ECO:0000259" key="1">
    <source>
        <dbReference type="PROSITE" id="PS50995"/>
    </source>
</evidence>
<comment type="caution">
    <text evidence="2">The sequence shown here is derived from an EMBL/GenBank/DDBJ whole genome shotgun (WGS) entry which is preliminary data.</text>
</comment>
<dbReference type="InterPro" id="IPR000835">
    <property type="entry name" value="HTH_MarR-typ"/>
</dbReference>
<dbReference type="SUPFAM" id="SSF46785">
    <property type="entry name" value="Winged helix' DNA-binding domain"/>
    <property type="match status" value="1"/>
</dbReference>
<dbReference type="PRINTS" id="PR00598">
    <property type="entry name" value="HTHMARR"/>
</dbReference>
<reference evidence="2 3" key="1">
    <citation type="journal article" date="2019" name="Int. J. Syst. Evol. Microbiol.">
        <title>The Global Catalogue of Microorganisms (GCM) 10K type strain sequencing project: providing services to taxonomists for standard genome sequencing and annotation.</title>
        <authorList>
            <consortium name="The Broad Institute Genomics Platform"/>
            <consortium name="The Broad Institute Genome Sequencing Center for Infectious Disease"/>
            <person name="Wu L."/>
            <person name="Ma J."/>
        </authorList>
    </citation>
    <scope>NUCLEOTIDE SEQUENCE [LARGE SCALE GENOMIC DNA]</scope>
    <source>
        <strain evidence="2 3">JCM 13004</strain>
    </source>
</reference>
<sequence length="148" mass="15838">MNAPSPVPLPATVTFRLGTLGSLVTERFTERIEAFGLKPKDVGLLTLLQAGGPASQLEVARTMGVAPSLVVTVADRLEALGAVRRLRDPGDRRRQQLVLTEPGRTLLARCAATAEELGRELLAALEEQDRQVLHQALGRLAAAHGLPH</sequence>
<dbReference type="Gene3D" id="1.10.10.10">
    <property type="entry name" value="Winged helix-like DNA-binding domain superfamily/Winged helix DNA-binding domain"/>
    <property type="match status" value="1"/>
</dbReference>
<dbReference type="Pfam" id="PF12802">
    <property type="entry name" value="MarR_2"/>
    <property type="match status" value="1"/>
</dbReference>
<dbReference type="InterPro" id="IPR036388">
    <property type="entry name" value="WH-like_DNA-bd_sf"/>
</dbReference>
<accession>A0ABN1WSR6</accession>
<dbReference type="PANTHER" id="PTHR33164:SF89">
    <property type="entry name" value="MARR FAMILY REGULATORY PROTEIN"/>
    <property type="match status" value="1"/>
</dbReference>
<dbReference type="Proteomes" id="UP001500037">
    <property type="component" value="Unassembled WGS sequence"/>
</dbReference>
<protein>
    <submittedName>
        <fullName evidence="2">MarR family transcriptional regulator</fullName>
    </submittedName>
</protein>
<feature type="domain" description="HTH marR-type" evidence="1">
    <location>
        <begin position="1"/>
        <end position="142"/>
    </location>
</feature>
<name>A0ABN1WSR6_9ACTN</name>
<dbReference type="SMART" id="SM00347">
    <property type="entry name" value="HTH_MARR"/>
    <property type="match status" value="1"/>
</dbReference>
<evidence type="ECO:0000313" key="3">
    <source>
        <dbReference type="Proteomes" id="UP001500037"/>
    </source>
</evidence>
<dbReference type="PANTHER" id="PTHR33164">
    <property type="entry name" value="TRANSCRIPTIONAL REGULATOR, MARR FAMILY"/>
    <property type="match status" value="1"/>
</dbReference>
<dbReference type="InterPro" id="IPR039422">
    <property type="entry name" value="MarR/SlyA-like"/>
</dbReference>
<organism evidence="2 3">
    <name type="scientific">Kitasatospora nipponensis</name>
    <dbReference type="NCBI Taxonomy" id="258049"/>
    <lineage>
        <taxon>Bacteria</taxon>
        <taxon>Bacillati</taxon>
        <taxon>Actinomycetota</taxon>
        <taxon>Actinomycetes</taxon>
        <taxon>Kitasatosporales</taxon>
        <taxon>Streptomycetaceae</taxon>
        <taxon>Kitasatospora</taxon>
    </lineage>
</organism>
<dbReference type="EMBL" id="BAAALF010000108">
    <property type="protein sequence ID" value="GAA1254270.1"/>
    <property type="molecule type" value="Genomic_DNA"/>
</dbReference>
<dbReference type="RefSeq" id="WP_344444326.1">
    <property type="nucleotide sequence ID" value="NZ_BAAALF010000108.1"/>
</dbReference>